<evidence type="ECO:0000313" key="2">
    <source>
        <dbReference type="EMBL" id="KAF2492739.1"/>
    </source>
</evidence>
<gene>
    <name evidence="2" type="ORF">BU16DRAFT_529022</name>
</gene>
<feature type="region of interest" description="Disordered" evidence="1">
    <location>
        <begin position="140"/>
        <end position="162"/>
    </location>
</feature>
<name>A0A6A6QKW2_9PEZI</name>
<proteinExistence type="predicted"/>
<dbReference type="OrthoDB" id="3517343at2759"/>
<sequence>MSTHLCFNSPTRYTSYYNDIVTSHLTYATFSSHGTDALTIEVSEPTGLLEWLVSNPGKLNGVTHLRIRFPANQEQEPRQKQDRKAEDDDTTGDAPPKNYRASRWVALLEALARRQAPGFDNVTLFFAASIPPASWKKIPTLNSNSNSNPNPNPHSRSNLDKDRGFGKNLSIIRAVAKLRVQKGDGKGVVLEGFYAQPWRAYLEKELGVTVLDSGTGFGDPAMVRLREWQIGTEYLKP</sequence>
<evidence type="ECO:0000256" key="1">
    <source>
        <dbReference type="SAM" id="MobiDB-lite"/>
    </source>
</evidence>
<dbReference type="AlphaFoldDB" id="A0A6A6QKW2"/>
<dbReference type="Proteomes" id="UP000799750">
    <property type="component" value="Unassembled WGS sequence"/>
</dbReference>
<evidence type="ECO:0000313" key="3">
    <source>
        <dbReference type="Proteomes" id="UP000799750"/>
    </source>
</evidence>
<feature type="compositionally biased region" description="Low complexity" evidence="1">
    <location>
        <begin position="142"/>
        <end position="156"/>
    </location>
</feature>
<feature type="region of interest" description="Disordered" evidence="1">
    <location>
        <begin position="68"/>
        <end position="98"/>
    </location>
</feature>
<protein>
    <submittedName>
        <fullName evidence="2">Uncharacterized protein</fullName>
    </submittedName>
</protein>
<dbReference type="EMBL" id="MU004193">
    <property type="protein sequence ID" value="KAF2492739.1"/>
    <property type="molecule type" value="Genomic_DNA"/>
</dbReference>
<accession>A0A6A6QKW2</accession>
<keyword evidence="3" id="KW-1185">Reference proteome</keyword>
<feature type="compositionally biased region" description="Basic and acidic residues" evidence="1">
    <location>
        <begin position="75"/>
        <end position="86"/>
    </location>
</feature>
<organism evidence="2 3">
    <name type="scientific">Lophium mytilinum</name>
    <dbReference type="NCBI Taxonomy" id="390894"/>
    <lineage>
        <taxon>Eukaryota</taxon>
        <taxon>Fungi</taxon>
        <taxon>Dikarya</taxon>
        <taxon>Ascomycota</taxon>
        <taxon>Pezizomycotina</taxon>
        <taxon>Dothideomycetes</taxon>
        <taxon>Pleosporomycetidae</taxon>
        <taxon>Mytilinidiales</taxon>
        <taxon>Mytilinidiaceae</taxon>
        <taxon>Lophium</taxon>
    </lineage>
</organism>
<reference evidence="2" key="1">
    <citation type="journal article" date="2020" name="Stud. Mycol.">
        <title>101 Dothideomycetes genomes: a test case for predicting lifestyles and emergence of pathogens.</title>
        <authorList>
            <person name="Haridas S."/>
            <person name="Albert R."/>
            <person name="Binder M."/>
            <person name="Bloem J."/>
            <person name="Labutti K."/>
            <person name="Salamov A."/>
            <person name="Andreopoulos B."/>
            <person name="Baker S."/>
            <person name="Barry K."/>
            <person name="Bills G."/>
            <person name="Bluhm B."/>
            <person name="Cannon C."/>
            <person name="Castanera R."/>
            <person name="Culley D."/>
            <person name="Daum C."/>
            <person name="Ezra D."/>
            <person name="Gonzalez J."/>
            <person name="Henrissat B."/>
            <person name="Kuo A."/>
            <person name="Liang C."/>
            <person name="Lipzen A."/>
            <person name="Lutzoni F."/>
            <person name="Magnuson J."/>
            <person name="Mondo S."/>
            <person name="Nolan M."/>
            <person name="Ohm R."/>
            <person name="Pangilinan J."/>
            <person name="Park H.-J."/>
            <person name="Ramirez L."/>
            <person name="Alfaro M."/>
            <person name="Sun H."/>
            <person name="Tritt A."/>
            <person name="Yoshinaga Y."/>
            <person name="Zwiers L.-H."/>
            <person name="Turgeon B."/>
            <person name="Goodwin S."/>
            <person name="Spatafora J."/>
            <person name="Crous P."/>
            <person name="Grigoriev I."/>
        </authorList>
    </citation>
    <scope>NUCLEOTIDE SEQUENCE</scope>
    <source>
        <strain evidence="2">CBS 269.34</strain>
    </source>
</reference>